<keyword evidence="1" id="KW-0547">Nucleotide-binding</keyword>
<evidence type="ECO:0000256" key="2">
    <source>
        <dbReference type="ARBA" id="ARBA00022801"/>
    </source>
</evidence>
<sequence length="205" mass="21961">MNARLHRCGEHAVLVELGRLEEVVALYDALAADTPPGIVDLVPAARTLLVRFEPPTRHAEVESAVLAARPAGGRRVTTEEVVIPVLYDGDDLADVARLTGLTEREVAAAHTQTPWTVAFCGFAPGFGYMIGGDPRLAVPRRTESRVRVPTGAVALAGEFSGVYPRESPGGWQLIGRTETVVWDIAADPPALLRPGVRVRFAEALP</sequence>
<accession>A0A1N7B1J3</accession>
<evidence type="ECO:0000256" key="3">
    <source>
        <dbReference type="ARBA" id="ARBA00022840"/>
    </source>
</evidence>
<dbReference type="Proteomes" id="UP000186096">
    <property type="component" value="Unassembled WGS sequence"/>
</dbReference>
<evidence type="ECO:0000259" key="4">
    <source>
        <dbReference type="SMART" id="SM00796"/>
    </source>
</evidence>
<dbReference type="SUPFAM" id="SSF160467">
    <property type="entry name" value="PH0987 N-terminal domain-like"/>
    <property type="match status" value="1"/>
</dbReference>
<keyword evidence="6" id="KW-1185">Reference proteome</keyword>
<dbReference type="SMART" id="SM00796">
    <property type="entry name" value="AHS1"/>
    <property type="match status" value="1"/>
</dbReference>
<dbReference type="InterPro" id="IPR003833">
    <property type="entry name" value="CT_C_D"/>
</dbReference>
<evidence type="ECO:0000313" key="5">
    <source>
        <dbReference type="EMBL" id="SIR45205.1"/>
    </source>
</evidence>
<dbReference type="AlphaFoldDB" id="A0A1N7B1J3"/>
<dbReference type="SUPFAM" id="SSF50891">
    <property type="entry name" value="Cyclophilin-like"/>
    <property type="match status" value="1"/>
</dbReference>
<dbReference type="RefSeq" id="WP_076435031.1">
    <property type="nucleotide sequence ID" value="NZ_FTNI01000009.1"/>
</dbReference>
<name>A0A1N7B1J3_9ACTN</name>
<dbReference type="InterPro" id="IPR010016">
    <property type="entry name" value="PxpB"/>
</dbReference>
<keyword evidence="3" id="KW-0067">ATP-binding</keyword>
<organism evidence="5 6">
    <name type="scientific">Microbispora rosea</name>
    <dbReference type="NCBI Taxonomy" id="58117"/>
    <lineage>
        <taxon>Bacteria</taxon>
        <taxon>Bacillati</taxon>
        <taxon>Actinomycetota</taxon>
        <taxon>Actinomycetes</taxon>
        <taxon>Streptosporangiales</taxon>
        <taxon>Streptosporangiaceae</taxon>
        <taxon>Microbispora</taxon>
    </lineage>
</organism>
<keyword evidence="2" id="KW-0378">Hydrolase</keyword>
<gene>
    <name evidence="5" type="ORF">SAMN05421833_10991</name>
</gene>
<dbReference type="PANTHER" id="PTHR34698:SF2">
    <property type="entry name" value="5-OXOPROLINASE SUBUNIT B"/>
    <property type="match status" value="1"/>
</dbReference>
<reference evidence="6" key="1">
    <citation type="submission" date="2017-01" db="EMBL/GenBank/DDBJ databases">
        <authorList>
            <person name="Varghese N."/>
            <person name="Submissions S."/>
        </authorList>
    </citation>
    <scope>NUCLEOTIDE SEQUENCE [LARGE SCALE GENOMIC DNA]</scope>
    <source>
        <strain evidence="6">ATCC 12950</strain>
    </source>
</reference>
<dbReference type="GO" id="GO:0005524">
    <property type="term" value="F:ATP binding"/>
    <property type="evidence" value="ECO:0007669"/>
    <property type="project" value="UniProtKB-KW"/>
</dbReference>
<dbReference type="EMBL" id="FTNI01000009">
    <property type="protein sequence ID" value="SIR45205.1"/>
    <property type="molecule type" value="Genomic_DNA"/>
</dbReference>
<dbReference type="Gene3D" id="3.30.1360.40">
    <property type="match status" value="1"/>
</dbReference>
<dbReference type="OrthoDB" id="9778567at2"/>
<evidence type="ECO:0000313" key="6">
    <source>
        <dbReference type="Proteomes" id="UP000186096"/>
    </source>
</evidence>
<dbReference type="GO" id="GO:0016787">
    <property type="term" value="F:hydrolase activity"/>
    <property type="evidence" value="ECO:0007669"/>
    <property type="project" value="UniProtKB-KW"/>
</dbReference>
<protein>
    <submittedName>
        <fullName evidence="5">Sensor histidine kinase inhibitor, KipI family</fullName>
    </submittedName>
</protein>
<dbReference type="Gene3D" id="2.40.100.10">
    <property type="entry name" value="Cyclophilin-like"/>
    <property type="match status" value="1"/>
</dbReference>
<proteinExistence type="predicted"/>
<evidence type="ECO:0000256" key="1">
    <source>
        <dbReference type="ARBA" id="ARBA00022741"/>
    </source>
</evidence>
<dbReference type="STRING" id="58117.SAMN05421833_10991"/>
<dbReference type="Pfam" id="PF02682">
    <property type="entry name" value="CT_C_D"/>
    <property type="match status" value="1"/>
</dbReference>
<feature type="domain" description="Carboxyltransferase" evidence="4">
    <location>
        <begin position="3"/>
        <end position="192"/>
    </location>
</feature>
<dbReference type="PANTHER" id="PTHR34698">
    <property type="entry name" value="5-OXOPROLINASE SUBUNIT B"/>
    <property type="match status" value="1"/>
</dbReference>
<dbReference type="InterPro" id="IPR029000">
    <property type="entry name" value="Cyclophilin-like_dom_sf"/>
</dbReference>